<organism evidence="3 4">
    <name type="scientific">Streptomyces bathyalis</name>
    <dbReference type="NCBI Taxonomy" id="2710756"/>
    <lineage>
        <taxon>Bacteria</taxon>
        <taxon>Bacillati</taxon>
        <taxon>Actinomycetota</taxon>
        <taxon>Actinomycetes</taxon>
        <taxon>Kitasatosporales</taxon>
        <taxon>Streptomycetaceae</taxon>
        <taxon>Streptomyces</taxon>
    </lineage>
</organism>
<evidence type="ECO:0000256" key="1">
    <source>
        <dbReference type="SAM" id="MobiDB-lite"/>
    </source>
</evidence>
<evidence type="ECO:0000256" key="2">
    <source>
        <dbReference type="SAM" id="Phobius"/>
    </source>
</evidence>
<dbReference type="PANTHER" id="PTHR42305">
    <property type="entry name" value="MEMBRANE PROTEIN RV1733C-RELATED"/>
    <property type="match status" value="1"/>
</dbReference>
<dbReference type="AlphaFoldDB" id="A0A7T1TDR8"/>
<proteinExistence type="predicted"/>
<name>A0A7T1TDR8_9ACTN</name>
<keyword evidence="4" id="KW-1185">Reference proteome</keyword>
<feature type="transmembrane region" description="Helical" evidence="2">
    <location>
        <begin position="148"/>
        <end position="167"/>
    </location>
</feature>
<reference evidence="4" key="1">
    <citation type="submission" date="2020-02" db="EMBL/GenBank/DDBJ databases">
        <title>Streptomyces sp. ASO4wet.</title>
        <authorList>
            <person name="Risdian C."/>
            <person name="Landwehr W."/>
            <person name="Schupp P."/>
            <person name="Wink J."/>
        </authorList>
    </citation>
    <scope>NUCLEOTIDE SEQUENCE [LARGE SCALE GENOMIC DNA]</scope>
    <source>
        <strain evidence="4">ASO4wet</strain>
    </source>
</reference>
<dbReference type="Proteomes" id="UP000595046">
    <property type="component" value="Chromosome"/>
</dbReference>
<sequence>MMRAIVGLWRWRDNPLCRRSDRREAWLALGAMILAVVVAPIIGWLGASAAHGALLKNAEEQRQGRHQVWAMAESVQDRALTDSDPESSSHQPDRRHVVAHWAGPDGETHKSTVTTRQHVQPGERFRIWTDAAGTATTRPMSSQTASSYAALAGLAAGAGAVGAMEAGRRLTMRQLLRRRYDMWDAEWSRIGPDWGRTGSNN</sequence>
<keyword evidence="2" id="KW-0472">Membrane</keyword>
<dbReference type="EMBL" id="CP048882">
    <property type="protein sequence ID" value="QPP11129.1"/>
    <property type="molecule type" value="Genomic_DNA"/>
</dbReference>
<dbReference type="KEGG" id="sbat:G4Z16_30355"/>
<protein>
    <recommendedName>
        <fullName evidence="5">Proline rich protein membrane protein</fullName>
    </recommendedName>
</protein>
<dbReference type="InterPro" id="IPR039708">
    <property type="entry name" value="MT1774/Rv1733c-like"/>
</dbReference>
<evidence type="ECO:0008006" key="5">
    <source>
        <dbReference type="Google" id="ProtNLM"/>
    </source>
</evidence>
<dbReference type="PANTHER" id="PTHR42305:SF1">
    <property type="entry name" value="MEMBRANE PROTEIN RV1733C-RELATED"/>
    <property type="match status" value="1"/>
</dbReference>
<keyword evidence="2" id="KW-1133">Transmembrane helix</keyword>
<evidence type="ECO:0000313" key="4">
    <source>
        <dbReference type="Proteomes" id="UP000595046"/>
    </source>
</evidence>
<feature type="region of interest" description="Disordered" evidence="1">
    <location>
        <begin position="74"/>
        <end position="94"/>
    </location>
</feature>
<keyword evidence="2" id="KW-0812">Transmembrane</keyword>
<accession>A0A7T1TDR8</accession>
<feature type="transmembrane region" description="Helical" evidence="2">
    <location>
        <begin position="25"/>
        <end position="47"/>
    </location>
</feature>
<gene>
    <name evidence="3" type="ORF">G4Z16_30355</name>
</gene>
<evidence type="ECO:0000313" key="3">
    <source>
        <dbReference type="EMBL" id="QPP11129.1"/>
    </source>
</evidence>